<protein>
    <submittedName>
        <fullName evidence="5">Tyrosine-type recombinase/integrase</fullName>
    </submittedName>
</protein>
<dbReference type="InterPro" id="IPR013762">
    <property type="entry name" value="Integrase-like_cat_sf"/>
</dbReference>
<keyword evidence="3" id="KW-0233">DNA recombination</keyword>
<sequence>MLQSWFNAVRKIGNPVIAAYLQVLLVTGARREELAALKWADVNFQWGSIKLSDKVEDFRMVPLTPFVAELLTNLPRRNAYVFSSPTSASGHIAEPRIAHNEAVAVASLSKLTLHGLRRSFATLSEWVETPNGIAAQIQGHAPQGVREQNYIRRPLDLLRVWHMKIEAWILEQAGIVLAPAPAAFRIVAS</sequence>
<evidence type="ECO:0000256" key="1">
    <source>
        <dbReference type="ARBA" id="ARBA00008857"/>
    </source>
</evidence>
<dbReference type="PROSITE" id="PS51898">
    <property type="entry name" value="TYR_RECOMBINASE"/>
    <property type="match status" value="1"/>
</dbReference>
<comment type="caution">
    <text evidence="5">The sequence shown here is derived from an EMBL/GenBank/DDBJ whole genome shotgun (WGS) entry which is preliminary data.</text>
</comment>
<dbReference type="InterPro" id="IPR011010">
    <property type="entry name" value="DNA_brk_join_enz"/>
</dbReference>
<dbReference type="RefSeq" id="WP_379722908.1">
    <property type="nucleotide sequence ID" value="NZ_JBHSMS010000046.1"/>
</dbReference>
<organism evidence="5 6">
    <name type="scientific">Massilia jejuensis</name>
    <dbReference type="NCBI Taxonomy" id="648894"/>
    <lineage>
        <taxon>Bacteria</taxon>
        <taxon>Pseudomonadati</taxon>
        <taxon>Pseudomonadota</taxon>
        <taxon>Betaproteobacteria</taxon>
        <taxon>Burkholderiales</taxon>
        <taxon>Oxalobacteraceae</taxon>
        <taxon>Telluria group</taxon>
        <taxon>Massilia</taxon>
    </lineage>
</organism>
<dbReference type="EMBL" id="JBHSMS010000046">
    <property type="protein sequence ID" value="MFC5512490.1"/>
    <property type="molecule type" value="Genomic_DNA"/>
</dbReference>
<dbReference type="SUPFAM" id="SSF56349">
    <property type="entry name" value="DNA breaking-rejoining enzymes"/>
    <property type="match status" value="1"/>
</dbReference>
<evidence type="ECO:0000259" key="4">
    <source>
        <dbReference type="PROSITE" id="PS51898"/>
    </source>
</evidence>
<accession>A0ABW0PJ98</accession>
<evidence type="ECO:0000256" key="2">
    <source>
        <dbReference type="ARBA" id="ARBA00022908"/>
    </source>
</evidence>
<feature type="domain" description="Tyr recombinase" evidence="4">
    <location>
        <begin position="1"/>
        <end position="163"/>
    </location>
</feature>
<reference evidence="6" key="1">
    <citation type="journal article" date="2019" name="Int. J. Syst. Evol. Microbiol.">
        <title>The Global Catalogue of Microorganisms (GCM) 10K type strain sequencing project: providing services to taxonomists for standard genome sequencing and annotation.</title>
        <authorList>
            <consortium name="The Broad Institute Genomics Platform"/>
            <consortium name="The Broad Institute Genome Sequencing Center for Infectious Disease"/>
            <person name="Wu L."/>
            <person name="Ma J."/>
        </authorList>
    </citation>
    <scope>NUCLEOTIDE SEQUENCE [LARGE SCALE GENOMIC DNA]</scope>
    <source>
        <strain evidence="6">CCUG 38813</strain>
    </source>
</reference>
<comment type="similarity">
    <text evidence="1">Belongs to the 'phage' integrase family.</text>
</comment>
<dbReference type="InterPro" id="IPR050808">
    <property type="entry name" value="Phage_Integrase"/>
</dbReference>
<dbReference type="PANTHER" id="PTHR30629:SF6">
    <property type="entry name" value="PROPHAGE INTEGRASE INTA-RELATED"/>
    <property type="match status" value="1"/>
</dbReference>
<proteinExistence type="inferred from homology"/>
<name>A0ABW0PJ98_9BURK</name>
<dbReference type="Proteomes" id="UP001596031">
    <property type="component" value="Unassembled WGS sequence"/>
</dbReference>
<keyword evidence="2" id="KW-0229">DNA integration</keyword>
<gene>
    <name evidence="5" type="ORF">ACFPOU_15305</name>
</gene>
<dbReference type="Gene3D" id="1.10.443.10">
    <property type="entry name" value="Intergrase catalytic core"/>
    <property type="match status" value="1"/>
</dbReference>
<evidence type="ECO:0000313" key="5">
    <source>
        <dbReference type="EMBL" id="MFC5512490.1"/>
    </source>
</evidence>
<evidence type="ECO:0000256" key="3">
    <source>
        <dbReference type="ARBA" id="ARBA00023172"/>
    </source>
</evidence>
<dbReference type="PANTHER" id="PTHR30629">
    <property type="entry name" value="PROPHAGE INTEGRASE"/>
    <property type="match status" value="1"/>
</dbReference>
<evidence type="ECO:0000313" key="6">
    <source>
        <dbReference type="Proteomes" id="UP001596031"/>
    </source>
</evidence>
<keyword evidence="6" id="KW-1185">Reference proteome</keyword>
<dbReference type="Pfam" id="PF00589">
    <property type="entry name" value="Phage_integrase"/>
    <property type="match status" value="1"/>
</dbReference>
<dbReference type="InterPro" id="IPR002104">
    <property type="entry name" value="Integrase_catalytic"/>
</dbReference>